<evidence type="ECO:0000256" key="2">
    <source>
        <dbReference type="ARBA" id="ARBA00023125"/>
    </source>
</evidence>
<dbReference type="PROSITE" id="PS01124">
    <property type="entry name" value="HTH_ARAC_FAMILY_2"/>
    <property type="match status" value="1"/>
</dbReference>
<feature type="domain" description="HTH araC/xylS-type" evidence="4">
    <location>
        <begin position="67"/>
        <end position="165"/>
    </location>
</feature>
<keyword evidence="6" id="KW-1185">Reference proteome</keyword>
<dbReference type="PRINTS" id="PR00032">
    <property type="entry name" value="HTHARAC"/>
</dbReference>
<organism evidence="5 6">
    <name type="scientific">Rubrobacter tropicus</name>
    <dbReference type="NCBI Taxonomy" id="2653851"/>
    <lineage>
        <taxon>Bacteria</taxon>
        <taxon>Bacillati</taxon>
        <taxon>Actinomycetota</taxon>
        <taxon>Rubrobacteria</taxon>
        <taxon>Rubrobacterales</taxon>
        <taxon>Rubrobacteraceae</taxon>
        <taxon>Rubrobacter</taxon>
    </lineage>
</organism>
<evidence type="ECO:0000313" key="5">
    <source>
        <dbReference type="EMBL" id="QIN84016.1"/>
    </source>
</evidence>
<dbReference type="GO" id="GO:0043565">
    <property type="term" value="F:sequence-specific DNA binding"/>
    <property type="evidence" value="ECO:0007669"/>
    <property type="project" value="InterPro"/>
</dbReference>
<evidence type="ECO:0000256" key="1">
    <source>
        <dbReference type="ARBA" id="ARBA00023015"/>
    </source>
</evidence>
<dbReference type="PANTHER" id="PTHR43280">
    <property type="entry name" value="ARAC-FAMILY TRANSCRIPTIONAL REGULATOR"/>
    <property type="match status" value="1"/>
</dbReference>
<proteinExistence type="predicted"/>
<dbReference type="KEGG" id="rub:GBA63_16215"/>
<keyword evidence="2" id="KW-0238">DNA-binding</keyword>
<gene>
    <name evidence="5" type="ORF">GBA63_16215</name>
</gene>
<dbReference type="InterPro" id="IPR018062">
    <property type="entry name" value="HTH_AraC-typ_CS"/>
</dbReference>
<dbReference type="AlphaFoldDB" id="A0A6G8QC04"/>
<dbReference type="Pfam" id="PF12833">
    <property type="entry name" value="HTH_18"/>
    <property type="match status" value="1"/>
</dbReference>
<dbReference type="InterPro" id="IPR018060">
    <property type="entry name" value="HTH_AraC"/>
</dbReference>
<dbReference type="EMBL" id="CP045119">
    <property type="protein sequence ID" value="QIN84016.1"/>
    <property type="molecule type" value="Genomic_DNA"/>
</dbReference>
<dbReference type="SMART" id="SM00342">
    <property type="entry name" value="HTH_ARAC"/>
    <property type="match status" value="1"/>
</dbReference>
<reference evidence="5 6" key="1">
    <citation type="submission" date="2019-10" db="EMBL/GenBank/DDBJ databases">
        <title>Rubrobacter sp nov SCSIO 52090 isolated from a deep-sea sediment in the South China Sea.</title>
        <authorList>
            <person name="Chen R.W."/>
        </authorList>
    </citation>
    <scope>NUCLEOTIDE SEQUENCE [LARGE SCALE GENOMIC DNA]</scope>
    <source>
        <strain evidence="5 6">SCSIO 52909</strain>
    </source>
</reference>
<dbReference type="PROSITE" id="PS00041">
    <property type="entry name" value="HTH_ARAC_FAMILY_1"/>
    <property type="match status" value="1"/>
</dbReference>
<dbReference type="InterPro" id="IPR009057">
    <property type="entry name" value="Homeodomain-like_sf"/>
</dbReference>
<dbReference type="PANTHER" id="PTHR43280:SF28">
    <property type="entry name" value="HTH-TYPE TRANSCRIPTIONAL ACTIVATOR RHAS"/>
    <property type="match status" value="1"/>
</dbReference>
<accession>A0A6G8QC04</accession>
<sequence>MVILAIPSAFSYFMSSNSPAISQAMFFMGRIIRSGRGRTADRSGSLIVNQPLYLSLDVHPQTQQSLADAREFMRHAYTGPVKLPDVSAMANMSPYHFLRVHKEIYGETPHEFLTRLRIGRAKSLLAGGGHNVTEVCFEVGFSSLGSFSALFRERVGVSPSEYRRHVRSGIVVPREIRPLFVPTCFFSMLRGFPGDG</sequence>
<evidence type="ECO:0000256" key="3">
    <source>
        <dbReference type="ARBA" id="ARBA00023163"/>
    </source>
</evidence>
<evidence type="ECO:0000259" key="4">
    <source>
        <dbReference type="PROSITE" id="PS01124"/>
    </source>
</evidence>
<dbReference type="GO" id="GO:0003700">
    <property type="term" value="F:DNA-binding transcription factor activity"/>
    <property type="evidence" value="ECO:0007669"/>
    <property type="project" value="InterPro"/>
</dbReference>
<dbReference type="SUPFAM" id="SSF46689">
    <property type="entry name" value="Homeodomain-like"/>
    <property type="match status" value="2"/>
</dbReference>
<name>A0A6G8QC04_9ACTN</name>
<dbReference type="Proteomes" id="UP000501452">
    <property type="component" value="Chromosome"/>
</dbReference>
<keyword evidence="3" id="KW-0804">Transcription</keyword>
<keyword evidence="1" id="KW-0805">Transcription regulation</keyword>
<dbReference type="Gene3D" id="1.10.10.60">
    <property type="entry name" value="Homeodomain-like"/>
    <property type="match status" value="2"/>
</dbReference>
<protein>
    <submittedName>
        <fullName evidence="5">Helix-turn-helix domain-containing protein</fullName>
    </submittedName>
</protein>
<dbReference type="InterPro" id="IPR020449">
    <property type="entry name" value="Tscrpt_reg_AraC-type_HTH"/>
</dbReference>
<evidence type="ECO:0000313" key="6">
    <source>
        <dbReference type="Proteomes" id="UP000501452"/>
    </source>
</evidence>